<dbReference type="EMBL" id="JAAGUX010000011">
    <property type="protein sequence ID" value="NEW55783.1"/>
    <property type="molecule type" value="Genomic_DNA"/>
</dbReference>
<dbReference type="Pfam" id="PF13193">
    <property type="entry name" value="AMP-binding_C"/>
    <property type="match status" value="1"/>
</dbReference>
<dbReference type="Pfam" id="PF00501">
    <property type="entry name" value="AMP-binding"/>
    <property type="match status" value="1"/>
</dbReference>
<dbReference type="PANTHER" id="PTHR43767:SF1">
    <property type="entry name" value="NONRIBOSOMAL PEPTIDE SYNTHASE PES1 (EUROFUNG)-RELATED"/>
    <property type="match status" value="1"/>
</dbReference>
<dbReference type="EMBL" id="JAAGUZ010000036">
    <property type="protein sequence ID" value="NEW45750.1"/>
    <property type="molecule type" value="Genomic_DNA"/>
</dbReference>
<name>A0A6P1DA43_9NOCA</name>
<keyword evidence="2 5" id="KW-0436">Ligase</keyword>
<sequence>MYLTQSLHRALQQRPDGIATICGDRVRTVAESADRVARLAGALRGLGIEQGERVGILALNSDRYHEYYLAVPWMGAVANPVNIRWSVTEIVYSLQDSETTVLLVDDAFAPMIAPIRAAFDQLRTVIFIGDGDAPSGTIAYEELIADHEPIPDTRTGGDTLLGIFYTGGTTGHPKGVMLSHNNLVTSALGSLSTGDVLSHGGRLLHAAPMFHLADFALWTVGNLAGATHVFVPSFTPAGVLDVIARERITDALLVPTMIQMLVDDPAAADHDLTSVRHLVYGASPISEAVLERAMTTFPDAGFTQAYGMTELSPIATLLSPADHLRPELRRSAGRAAPHVEVRVVDETGAEVPRGEVGEVVARGDNVMLGYWNKPEATADAIRDGWMHTGDGGRMDEQGYVFIVDRIKDMIITGGENVYSVEVENAVAAHPSVASCAVIGIPDEQWGERVHAVIVAQPGAELTAQDVQEHCKALIANYKIPRSVTFADALPMSGAGKILKRELRKEFWDETAPAVH</sequence>
<dbReference type="InterPro" id="IPR020845">
    <property type="entry name" value="AMP-binding_CS"/>
</dbReference>
<gene>
    <name evidence="5" type="ORF">GV789_15030</name>
    <name evidence="6" type="ORF">GV794_08975</name>
</gene>
<dbReference type="InterPro" id="IPR025110">
    <property type="entry name" value="AMP-bd_C"/>
</dbReference>
<dbReference type="Proteomes" id="UP000470876">
    <property type="component" value="Unassembled WGS sequence"/>
</dbReference>
<evidence type="ECO:0000313" key="6">
    <source>
        <dbReference type="EMBL" id="NEW55783.1"/>
    </source>
</evidence>
<evidence type="ECO:0000313" key="7">
    <source>
        <dbReference type="Proteomes" id="UP000468928"/>
    </source>
</evidence>
<dbReference type="GO" id="GO:0016878">
    <property type="term" value="F:acid-thiol ligase activity"/>
    <property type="evidence" value="ECO:0007669"/>
    <property type="project" value="UniProtKB-ARBA"/>
</dbReference>
<dbReference type="FunFam" id="3.30.300.30:FF:000008">
    <property type="entry name" value="2,3-dihydroxybenzoate-AMP ligase"/>
    <property type="match status" value="1"/>
</dbReference>
<dbReference type="Proteomes" id="UP000468928">
    <property type="component" value="Unassembled WGS sequence"/>
</dbReference>
<feature type="domain" description="AMP-dependent synthetase/ligase" evidence="3">
    <location>
        <begin position="8"/>
        <end position="371"/>
    </location>
</feature>
<organism evidence="5 7">
    <name type="scientific">Nocardia cyriacigeorgica</name>
    <dbReference type="NCBI Taxonomy" id="135487"/>
    <lineage>
        <taxon>Bacteria</taxon>
        <taxon>Bacillati</taxon>
        <taxon>Actinomycetota</taxon>
        <taxon>Actinomycetes</taxon>
        <taxon>Mycobacteriales</taxon>
        <taxon>Nocardiaceae</taxon>
        <taxon>Nocardia</taxon>
    </lineage>
</organism>
<dbReference type="RefSeq" id="WP_163825352.1">
    <property type="nucleotide sequence ID" value="NZ_JAAGUX010000011.1"/>
</dbReference>
<dbReference type="CDD" id="cd17631">
    <property type="entry name" value="FACL_FadD13-like"/>
    <property type="match status" value="1"/>
</dbReference>
<dbReference type="SUPFAM" id="SSF56801">
    <property type="entry name" value="Acetyl-CoA synthetase-like"/>
    <property type="match status" value="1"/>
</dbReference>
<evidence type="ECO:0000259" key="4">
    <source>
        <dbReference type="Pfam" id="PF13193"/>
    </source>
</evidence>
<proteinExistence type="inferred from homology"/>
<dbReference type="Gene3D" id="3.40.50.12780">
    <property type="entry name" value="N-terminal domain of ligase-like"/>
    <property type="match status" value="1"/>
</dbReference>
<dbReference type="Gene3D" id="3.30.300.30">
    <property type="match status" value="1"/>
</dbReference>
<dbReference type="PANTHER" id="PTHR43767">
    <property type="entry name" value="LONG-CHAIN-FATTY-ACID--COA LIGASE"/>
    <property type="match status" value="1"/>
</dbReference>
<evidence type="ECO:0000313" key="5">
    <source>
        <dbReference type="EMBL" id="NEW45750.1"/>
    </source>
</evidence>
<comment type="caution">
    <text evidence="5">The sequence shown here is derived from an EMBL/GenBank/DDBJ whole genome shotgun (WGS) entry which is preliminary data.</text>
</comment>
<feature type="domain" description="AMP-binding enzyme C-terminal" evidence="4">
    <location>
        <begin position="421"/>
        <end position="496"/>
    </location>
</feature>
<dbReference type="InterPro" id="IPR050237">
    <property type="entry name" value="ATP-dep_AMP-bd_enzyme"/>
</dbReference>
<reference evidence="7 8" key="1">
    <citation type="submission" date="2020-01" db="EMBL/GenBank/DDBJ databases">
        <title>Genetics and antimicrobial susceptibilities of Nocardia species isolated from the soil; a comparison with species isolated from humans.</title>
        <authorList>
            <person name="Carrasco G."/>
            <person name="Monzon S."/>
            <person name="Sansegundo M."/>
            <person name="Garcia E."/>
            <person name="Garrido N."/>
            <person name="Medina M.J."/>
            <person name="Villalon P."/>
            <person name="Ramirez-Arocha A.C."/>
            <person name="Jimenez P."/>
            <person name="Cuesta I."/>
            <person name="Valdezate S."/>
        </authorList>
    </citation>
    <scope>NUCLEOTIDE SEQUENCE [LARGE SCALE GENOMIC DNA]</scope>
    <source>
        <strain evidence="5 7">CNM20110639</strain>
        <strain evidence="6 8">CNM20110649</strain>
    </source>
</reference>
<evidence type="ECO:0000256" key="1">
    <source>
        <dbReference type="ARBA" id="ARBA00006432"/>
    </source>
</evidence>
<dbReference type="InterPro" id="IPR045851">
    <property type="entry name" value="AMP-bd_C_sf"/>
</dbReference>
<dbReference type="NCBIfam" id="NF004837">
    <property type="entry name" value="PRK06187.1"/>
    <property type="match status" value="1"/>
</dbReference>
<evidence type="ECO:0000256" key="2">
    <source>
        <dbReference type="ARBA" id="ARBA00022598"/>
    </source>
</evidence>
<accession>A0A6P1DA43</accession>
<protein>
    <submittedName>
        <fullName evidence="5">Long-chain-fatty-acid--CoA ligase</fullName>
    </submittedName>
</protein>
<dbReference type="PROSITE" id="PS00455">
    <property type="entry name" value="AMP_BINDING"/>
    <property type="match status" value="1"/>
</dbReference>
<evidence type="ECO:0000259" key="3">
    <source>
        <dbReference type="Pfam" id="PF00501"/>
    </source>
</evidence>
<dbReference type="AlphaFoldDB" id="A0A6P1DA43"/>
<keyword evidence="8" id="KW-1185">Reference proteome</keyword>
<dbReference type="InterPro" id="IPR000873">
    <property type="entry name" value="AMP-dep_synth/lig_dom"/>
</dbReference>
<evidence type="ECO:0000313" key="8">
    <source>
        <dbReference type="Proteomes" id="UP000470876"/>
    </source>
</evidence>
<dbReference type="InterPro" id="IPR042099">
    <property type="entry name" value="ANL_N_sf"/>
</dbReference>
<comment type="similarity">
    <text evidence="1">Belongs to the ATP-dependent AMP-binding enzyme family.</text>
</comment>